<dbReference type="AlphaFoldDB" id="A0A8S2GCH6"/>
<protein>
    <recommendedName>
        <fullName evidence="5">NAD(+)--protein-arginine ADP-ribosyltransferase</fullName>
    </recommendedName>
</protein>
<reference evidence="2" key="1">
    <citation type="submission" date="2021-02" db="EMBL/GenBank/DDBJ databases">
        <authorList>
            <person name="Nowell W R."/>
        </authorList>
    </citation>
    <scope>NUCLEOTIDE SEQUENCE</scope>
</reference>
<evidence type="ECO:0000313" key="3">
    <source>
        <dbReference type="EMBL" id="CAF4558727.1"/>
    </source>
</evidence>
<dbReference type="Gene3D" id="3.90.176.10">
    <property type="entry name" value="Toxin ADP-ribosyltransferase, Chain A, domain 1"/>
    <property type="match status" value="1"/>
</dbReference>
<dbReference type="SUPFAM" id="SSF56399">
    <property type="entry name" value="ADP-ribosylation"/>
    <property type="match status" value="1"/>
</dbReference>
<dbReference type="Proteomes" id="UP000677228">
    <property type="component" value="Unassembled WGS sequence"/>
</dbReference>
<dbReference type="PROSITE" id="PS51996">
    <property type="entry name" value="TR_MART"/>
    <property type="match status" value="1"/>
</dbReference>
<evidence type="ECO:0008006" key="5">
    <source>
        <dbReference type="Google" id="ProtNLM"/>
    </source>
</evidence>
<dbReference type="GO" id="GO:0005576">
    <property type="term" value="C:extracellular region"/>
    <property type="evidence" value="ECO:0007669"/>
    <property type="project" value="InterPro"/>
</dbReference>
<accession>A0A8S2GCH6</accession>
<evidence type="ECO:0000256" key="1">
    <source>
        <dbReference type="SAM" id="MobiDB-lite"/>
    </source>
</evidence>
<dbReference type="EMBL" id="CAJNOK010076993">
    <property type="protein sequence ID" value="CAF1675934.1"/>
    <property type="molecule type" value="Genomic_DNA"/>
</dbReference>
<organism evidence="2 4">
    <name type="scientific">Didymodactylos carnosus</name>
    <dbReference type="NCBI Taxonomy" id="1234261"/>
    <lineage>
        <taxon>Eukaryota</taxon>
        <taxon>Metazoa</taxon>
        <taxon>Spiralia</taxon>
        <taxon>Gnathifera</taxon>
        <taxon>Rotifera</taxon>
        <taxon>Eurotatoria</taxon>
        <taxon>Bdelloidea</taxon>
        <taxon>Philodinida</taxon>
        <taxon>Philodinidae</taxon>
        <taxon>Didymodactylos</taxon>
    </lineage>
</organism>
<evidence type="ECO:0000313" key="4">
    <source>
        <dbReference type="Proteomes" id="UP000677228"/>
    </source>
</evidence>
<proteinExistence type="predicted"/>
<feature type="non-terminal residue" evidence="2">
    <location>
        <position position="152"/>
    </location>
</feature>
<sequence length="152" mass="17505">DLKQYIVGSEFMNKTFLSTSKDRSNAEKFMNDFNPRRNALNELIKHSVLCKYVIKYPTTALAIEDLSEYPNEKEVLILPYASFVVKQLQNPSKKGEVIKIEMEEKEPTKYTTVHKSKLVQKSSSKSKPDEPELFDTATYKKIFKDAKETKSG</sequence>
<feature type="non-terminal residue" evidence="2">
    <location>
        <position position="1"/>
    </location>
</feature>
<feature type="region of interest" description="Disordered" evidence="1">
    <location>
        <begin position="113"/>
        <end position="132"/>
    </location>
</feature>
<comment type="caution">
    <text evidence="2">The sequence shown here is derived from an EMBL/GenBank/DDBJ whole genome shotgun (WGS) entry which is preliminary data.</text>
</comment>
<gene>
    <name evidence="2" type="ORF">OVA965_LOCUS45889</name>
    <name evidence="3" type="ORF">TMI583_LOCUS49861</name>
</gene>
<evidence type="ECO:0000313" key="2">
    <source>
        <dbReference type="EMBL" id="CAF1675934.1"/>
    </source>
</evidence>
<name>A0A8S2GCH6_9BILA</name>
<dbReference type="EMBL" id="CAJOBA010112835">
    <property type="protein sequence ID" value="CAF4558727.1"/>
    <property type="molecule type" value="Genomic_DNA"/>
</dbReference>
<dbReference type="Proteomes" id="UP000682733">
    <property type="component" value="Unassembled WGS sequence"/>
</dbReference>